<evidence type="ECO:0000256" key="3">
    <source>
        <dbReference type="ARBA" id="ARBA00023125"/>
    </source>
</evidence>
<keyword evidence="2" id="KW-0226">DNA condensation</keyword>
<dbReference type="InterPro" id="IPR010992">
    <property type="entry name" value="IHF-like_DNA-bd_dom_sf"/>
</dbReference>
<comment type="caution">
    <text evidence="5">The sequence shown here is derived from an EMBL/GenBank/DDBJ whole genome shotgun (WGS) entry which is preliminary data.</text>
</comment>
<dbReference type="SUPFAM" id="SSF47729">
    <property type="entry name" value="IHF-like DNA-binding proteins"/>
    <property type="match status" value="1"/>
</dbReference>
<name>A0A2T5JSL8_9RHOB</name>
<dbReference type="OrthoDB" id="9799835at2"/>
<evidence type="ECO:0000313" key="6">
    <source>
        <dbReference type="Proteomes" id="UP000244060"/>
    </source>
</evidence>
<evidence type="ECO:0000256" key="1">
    <source>
        <dbReference type="ARBA" id="ARBA00010529"/>
    </source>
</evidence>
<organism evidence="5 6">
    <name type="scientific">Cereibacter azotoformans</name>
    <dbReference type="NCBI Taxonomy" id="43057"/>
    <lineage>
        <taxon>Bacteria</taxon>
        <taxon>Pseudomonadati</taxon>
        <taxon>Pseudomonadota</taxon>
        <taxon>Alphaproteobacteria</taxon>
        <taxon>Rhodobacterales</taxon>
        <taxon>Paracoccaceae</taxon>
        <taxon>Cereibacter</taxon>
    </lineage>
</organism>
<proteinExistence type="inferred from homology"/>
<dbReference type="SMART" id="SM00411">
    <property type="entry name" value="BHL"/>
    <property type="match status" value="1"/>
</dbReference>
<dbReference type="GO" id="GO:0030261">
    <property type="term" value="P:chromosome condensation"/>
    <property type="evidence" value="ECO:0007669"/>
    <property type="project" value="UniProtKB-KW"/>
</dbReference>
<dbReference type="Gene3D" id="4.10.520.10">
    <property type="entry name" value="IHF-like DNA-binding proteins"/>
    <property type="match status" value="1"/>
</dbReference>
<dbReference type="InterPro" id="IPR000119">
    <property type="entry name" value="Hist_DNA-bd"/>
</dbReference>
<dbReference type="AlphaFoldDB" id="A0A2T5JSL8"/>
<dbReference type="PROSITE" id="PS00045">
    <property type="entry name" value="HISTONE_LIKE"/>
    <property type="match status" value="1"/>
</dbReference>
<dbReference type="Proteomes" id="UP000244060">
    <property type="component" value="Unassembled WGS sequence"/>
</dbReference>
<accession>A0A2T5JSL8</accession>
<evidence type="ECO:0000313" key="5">
    <source>
        <dbReference type="EMBL" id="PTR11186.1"/>
    </source>
</evidence>
<dbReference type="PRINTS" id="PR01727">
    <property type="entry name" value="DNABINDINGHU"/>
</dbReference>
<reference evidence="5 6" key="1">
    <citation type="submission" date="2018-04" db="EMBL/GenBank/DDBJ databases">
        <title>Genomic Encyclopedia of Type Strains, Phase III (KMG-III): the genomes of soil and plant-associated and newly described type strains.</title>
        <authorList>
            <person name="Whitman W."/>
        </authorList>
    </citation>
    <scope>NUCLEOTIDE SEQUENCE [LARGE SCALE GENOMIC DNA]</scope>
    <source>
        <strain evidence="5 6">KA25</strain>
    </source>
</reference>
<comment type="similarity">
    <text evidence="1 4">Belongs to the bacterial histone-like protein family.</text>
</comment>
<gene>
    <name evidence="5" type="ORF">C8J28_12847</name>
</gene>
<evidence type="ECO:0000256" key="4">
    <source>
        <dbReference type="RuleBase" id="RU003939"/>
    </source>
</evidence>
<dbReference type="InterPro" id="IPR020816">
    <property type="entry name" value="Histone-like_DNA-bd_CS"/>
</dbReference>
<protein>
    <submittedName>
        <fullName evidence="5">DNA-binding protein HU-beta</fullName>
    </submittedName>
</protein>
<evidence type="ECO:0000256" key="2">
    <source>
        <dbReference type="ARBA" id="ARBA00023067"/>
    </source>
</evidence>
<dbReference type="GO" id="GO:0005829">
    <property type="term" value="C:cytosol"/>
    <property type="evidence" value="ECO:0007669"/>
    <property type="project" value="TreeGrafter"/>
</dbReference>
<dbReference type="CDD" id="cd13831">
    <property type="entry name" value="HU"/>
    <property type="match status" value="1"/>
</dbReference>
<dbReference type="PANTHER" id="PTHR33175:SF3">
    <property type="entry name" value="DNA-BINDING PROTEIN HU-BETA"/>
    <property type="match status" value="1"/>
</dbReference>
<dbReference type="Pfam" id="PF00216">
    <property type="entry name" value="Bac_DNA_binding"/>
    <property type="match status" value="1"/>
</dbReference>
<dbReference type="GO" id="GO:0030527">
    <property type="term" value="F:structural constituent of chromatin"/>
    <property type="evidence" value="ECO:0007669"/>
    <property type="project" value="InterPro"/>
</dbReference>
<dbReference type="RefSeq" id="WP_108222532.1">
    <property type="nucleotide sequence ID" value="NZ_QAOT01000028.1"/>
</dbReference>
<keyword evidence="6" id="KW-1185">Reference proteome</keyword>
<dbReference type="EMBL" id="QAOT01000028">
    <property type="protein sequence ID" value="PTR11186.1"/>
    <property type="molecule type" value="Genomic_DNA"/>
</dbReference>
<dbReference type="GO" id="GO:0003677">
    <property type="term" value="F:DNA binding"/>
    <property type="evidence" value="ECO:0007669"/>
    <property type="project" value="UniProtKB-KW"/>
</dbReference>
<keyword evidence="3 5" id="KW-0238">DNA-binding</keyword>
<dbReference type="PANTHER" id="PTHR33175">
    <property type="entry name" value="DNA-BINDING PROTEIN HU"/>
    <property type="match status" value="1"/>
</dbReference>
<sequence>MTRLNKSDLVSTVAEKVGVSRLAVQTVLDEAVEQIANAVRCGDSITLTGFGSFKPRHRPARTGRNPRTGEAVAIPASTSIGFTPSRRGGV</sequence>